<accession>A0ABT2X5V1</accession>
<reference evidence="1 2" key="1">
    <citation type="submission" date="2022-10" db="EMBL/GenBank/DDBJ databases">
        <title>Defluviimonas sp. nov., isolated from ocean surface sediments.</title>
        <authorList>
            <person name="He W."/>
            <person name="Wang L."/>
            <person name="Zhang D.-F."/>
        </authorList>
    </citation>
    <scope>NUCLEOTIDE SEQUENCE [LARGE SCALE GENOMIC DNA]</scope>
    <source>
        <strain evidence="1 2">WL0024</strain>
    </source>
</reference>
<evidence type="ECO:0000313" key="1">
    <source>
        <dbReference type="EMBL" id="MCU9849327.1"/>
    </source>
</evidence>
<keyword evidence="2" id="KW-1185">Reference proteome</keyword>
<dbReference type="EMBL" id="JAOVQO010000014">
    <property type="protein sequence ID" value="MCU9849327.1"/>
    <property type="molecule type" value="Genomic_DNA"/>
</dbReference>
<protein>
    <submittedName>
        <fullName evidence="1">Uncharacterized protein</fullName>
    </submittedName>
</protein>
<dbReference type="RefSeq" id="WP_263337895.1">
    <property type="nucleotide sequence ID" value="NZ_JAOVQO010000014.1"/>
</dbReference>
<name>A0ABT2X5V1_9RHOB</name>
<dbReference type="Proteomes" id="UP001209535">
    <property type="component" value="Unassembled WGS sequence"/>
</dbReference>
<organism evidence="1 2">
    <name type="scientific">Albidovulum salinarum</name>
    <dbReference type="NCBI Taxonomy" id="2984153"/>
    <lineage>
        <taxon>Bacteria</taxon>
        <taxon>Pseudomonadati</taxon>
        <taxon>Pseudomonadota</taxon>
        <taxon>Alphaproteobacteria</taxon>
        <taxon>Rhodobacterales</taxon>
        <taxon>Paracoccaceae</taxon>
        <taxon>Albidovulum</taxon>
    </lineage>
</organism>
<sequence length="98" mass="10588">MTLTEAQIEAIIKAGLFDASGMADPDEVHDAAYDALVTEAPEVRAWDAEQDKGVYSVVVRGIPGAYFVQAMEYDDDGVYSTLDEAIGAAEANYGEFFK</sequence>
<proteinExistence type="predicted"/>
<comment type="caution">
    <text evidence="1">The sequence shown here is derived from an EMBL/GenBank/DDBJ whole genome shotgun (WGS) entry which is preliminary data.</text>
</comment>
<gene>
    <name evidence="1" type="ORF">OEZ60_15090</name>
</gene>
<evidence type="ECO:0000313" key="2">
    <source>
        <dbReference type="Proteomes" id="UP001209535"/>
    </source>
</evidence>